<dbReference type="PANTHER" id="PTHR48111:SF22">
    <property type="entry name" value="REGULATOR OF RPOS"/>
    <property type="match status" value="1"/>
</dbReference>
<feature type="DNA-binding region" description="OmpR/PhoB-type" evidence="7">
    <location>
        <begin position="128"/>
        <end position="226"/>
    </location>
</feature>
<evidence type="ECO:0000256" key="5">
    <source>
        <dbReference type="ARBA" id="ARBA00023163"/>
    </source>
</evidence>
<evidence type="ECO:0000256" key="3">
    <source>
        <dbReference type="ARBA" id="ARBA00023015"/>
    </source>
</evidence>
<keyword evidence="4 7" id="KW-0238">DNA-binding</keyword>
<dbReference type="Proteomes" id="UP000185860">
    <property type="component" value="Unassembled WGS sequence"/>
</dbReference>
<proteinExistence type="predicted"/>
<evidence type="ECO:0000256" key="7">
    <source>
        <dbReference type="PROSITE-ProRule" id="PRU01091"/>
    </source>
</evidence>
<dbReference type="Gene3D" id="6.10.250.690">
    <property type="match status" value="1"/>
</dbReference>
<dbReference type="OrthoDB" id="508982at2"/>
<keyword evidence="1 6" id="KW-0597">Phosphoprotein</keyword>
<feature type="domain" description="OmpR/PhoB-type" evidence="9">
    <location>
        <begin position="128"/>
        <end position="226"/>
    </location>
</feature>
<keyword evidence="2" id="KW-0902">Two-component regulatory system</keyword>
<dbReference type="CDD" id="cd17574">
    <property type="entry name" value="REC_OmpR"/>
    <property type="match status" value="1"/>
</dbReference>
<dbReference type="InterPro" id="IPR039420">
    <property type="entry name" value="WalR-like"/>
</dbReference>
<reference evidence="10 11" key="1">
    <citation type="submission" date="2016-11" db="EMBL/GenBank/DDBJ databases">
        <title>Draft Genome Sequences of Nine Cyanobacterial Strains from Diverse Habitats.</title>
        <authorList>
            <person name="Zhu T."/>
            <person name="Hou S."/>
            <person name="Lu X."/>
            <person name="Hess W.R."/>
        </authorList>
    </citation>
    <scope>NUCLEOTIDE SEQUENCE [LARGE SCALE GENOMIC DNA]</scope>
    <source>
        <strain evidence="10 11">IAM M-71</strain>
    </source>
</reference>
<dbReference type="GO" id="GO:0000976">
    <property type="term" value="F:transcription cis-regulatory region binding"/>
    <property type="evidence" value="ECO:0007669"/>
    <property type="project" value="TreeGrafter"/>
</dbReference>
<dbReference type="PROSITE" id="PS51755">
    <property type="entry name" value="OMPR_PHOB"/>
    <property type="match status" value="1"/>
</dbReference>
<dbReference type="FunFam" id="3.40.50.2300:FF:000001">
    <property type="entry name" value="DNA-binding response regulator PhoB"/>
    <property type="match status" value="1"/>
</dbReference>
<dbReference type="InterPro" id="IPR001789">
    <property type="entry name" value="Sig_transdc_resp-reg_receiver"/>
</dbReference>
<keyword evidence="5" id="KW-0804">Transcription</keyword>
<evidence type="ECO:0000256" key="2">
    <source>
        <dbReference type="ARBA" id="ARBA00023012"/>
    </source>
</evidence>
<dbReference type="GO" id="GO:0006355">
    <property type="term" value="P:regulation of DNA-templated transcription"/>
    <property type="evidence" value="ECO:0007669"/>
    <property type="project" value="InterPro"/>
</dbReference>
<dbReference type="GO" id="GO:0032993">
    <property type="term" value="C:protein-DNA complex"/>
    <property type="evidence" value="ECO:0007669"/>
    <property type="project" value="TreeGrafter"/>
</dbReference>
<dbReference type="SMART" id="SM00448">
    <property type="entry name" value="REC"/>
    <property type="match status" value="1"/>
</dbReference>
<evidence type="ECO:0000313" key="10">
    <source>
        <dbReference type="EMBL" id="OKH39628.1"/>
    </source>
</evidence>
<comment type="caution">
    <text evidence="10">The sequence shown here is derived from an EMBL/GenBank/DDBJ whole genome shotgun (WGS) entry which is preliminary data.</text>
</comment>
<dbReference type="Pfam" id="PF00072">
    <property type="entry name" value="Response_reg"/>
    <property type="match status" value="1"/>
</dbReference>
<dbReference type="InterPro" id="IPR016032">
    <property type="entry name" value="Sig_transdc_resp-reg_C-effctor"/>
</dbReference>
<evidence type="ECO:0000259" key="9">
    <source>
        <dbReference type="PROSITE" id="PS51755"/>
    </source>
</evidence>
<dbReference type="SMART" id="SM00862">
    <property type="entry name" value="Trans_reg_C"/>
    <property type="match status" value="1"/>
</dbReference>
<feature type="domain" description="Response regulatory" evidence="8">
    <location>
        <begin position="6"/>
        <end position="120"/>
    </location>
</feature>
<name>A0A1U7IQI2_9CYAN</name>
<dbReference type="PANTHER" id="PTHR48111">
    <property type="entry name" value="REGULATOR OF RPOS"/>
    <property type="match status" value="1"/>
</dbReference>
<dbReference type="Pfam" id="PF00486">
    <property type="entry name" value="Trans_reg_C"/>
    <property type="match status" value="1"/>
</dbReference>
<dbReference type="CDD" id="cd00383">
    <property type="entry name" value="trans_reg_C"/>
    <property type="match status" value="1"/>
</dbReference>
<dbReference type="RefSeq" id="WP_073592349.1">
    <property type="nucleotide sequence ID" value="NZ_MRCE01000004.1"/>
</dbReference>
<dbReference type="AlphaFoldDB" id="A0A1U7IQI2"/>
<keyword evidence="3" id="KW-0805">Transcription regulation</keyword>
<dbReference type="EMBL" id="MRCE01000004">
    <property type="protein sequence ID" value="OKH39628.1"/>
    <property type="molecule type" value="Genomic_DNA"/>
</dbReference>
<dbReference type="GO" id="GO:0000156">
    <property type="term" value="F:phosphorelay response regulator activity"/>
    <property type="evidence" value="ECO:0007669"/>
    <property type="project" value="TreeGrafter"/>
</dbReference>
<dbReference type="InterPro" id="IPR036388">
    <property type="entry name" value="WH-like_DNA-bd_sf"/>
</dbReference>
<evidence type="ECO:0000256" key="6">
    <source>
        <dbReference type="PROSITE-ProRule" id="PRU00169"/>
    </source>
</evidence>
<dbReference type="STRING" id="454136.NIES2119_04975"/>
<evidence type="ECO:0000256" key="1">
    <source>
        <dbReference type="ARBA" id="ARBA00022553"/>
    </source>
</evidence>
<dbReference type="FunFam" id="1.10.10.10:FF:000005">
    <property type="entry name" value="Two-component system response regulator"/>
    <property type="match status" value="1"/>
</dbReference>
<dbReference type="InterPro" id="IPR011006">
    <property type="entry name" value="CheY-like_superfamily"/>
</dbReference>
<protein>
    <submittedName>
        <fullName evidence="10">DNA-binding response regulator</fullName>
    </submittedName>
</protein>
<accession>A0A1U7IQI2</accession>
<dbReference type="PROSITE" id="PS50110">
    <property type="entry name" value="RESPONSE_REGULATORY"/>
    <property type="match status" value="1"/>
</dbReference>
<evidence type="ECO:0000313" key="11">
    <source>
        <dbReference type="Proteomes" id="UP000185860"/>
    </source>
</evidence>
<dbReference type="InterPro" id="IPR001867">
    <property type="entry name" value="OmpR/PhoB-type_DNA-bd"/>
</dbReference>
<dbReference type="Gene3D" id="3.40.50.2300">
    <property type="match status" value="1"/>
</dbReference>
<gene>
    <name evidence="10" type="ORF">NIES2119_04975</name>
</gene>
<dbReference type="SUPFAM" id="SSF46894">
    <property type="entry name" value="C-terminal effector domain of the bipartite response regulators"/>
    <property type="match status" value="1"/>
</dbReference>
<dbReference type="GO" id="GO:0005829">
    <property type="term" value="C:cytosol"/>
    <property type="evidence" value="ECO:0007669"/>
    <property type="project" value="TreeGrafter"/>
</dbReference>
<evidence type="ECO:0000256" key="4">
    <source>
        <dbReference type="ARBA" id="ARBA00023125"/>
    </source>
</evidence>
<dbReference type="SUPFAM" id="SSF52172">
    <property type="entry name" value="CheY-like"/>
    <property type="match status" value="1"/>
</dbReference>
<sequence length="226" mass="25924">MTATAHILLVEDEVKLARFVELELTSEGYQISVAHDGIAGLTLARESSPDLAILDWMLPGLPGLELCRRLRATGNKIPVILLTARDEISDRVAGLDAGADDYVVKPFSIEELLARVRAHLRRTQEANLDILQFEDLTLNRKTREVKRKERAIDLTAKEFDLLEYLLNHPRQVYTRDQILENVWGYDFMGDSNIIEVYVRYLRLKLEANQEKRLIHTVRGVGYVLRE</sequence>
<organism evidence="10 11">
    <name type="scientific">[Phormidium ambiguum] IAM M-71</name>
    <dbReference type="NCBI Taxonomy" id="454136"/>
    <lineage>
        <taxon>Bacteria</taxon>
        <taxon>Bacillati</taxon>
        <taxon>Cyanobacteriota</taxon>
        <taxon>Cyanophyceae</taxon>
        <taxon>Oscillatoriophycideae</taxon>
        <taxon>Aerosakkonematales</taxon>
        <taxon>Aerosakkonemataceae</taxon>
        <taxon>Floridanema</taxon>
    </lineage>
</organism>
<feature type="modified residue" description="4-aspartylphosphate" evidence="6">
    <location>
        <position position="55"/>
    </location>
</feature>
<evidence type="ECO:0000259" key="8">
    <source>
        <dbReference type="PROSITE" id="PS50110"/>
    </source>
</evidence>
<dbReference type="Gene3D" id="1.10.10.10">
    <property type="entry name" value="Winged helix-like DNA-binding domain superfamily/Winged helix DNA-binding domain"/>
    <property type="match status" value="1"/>
</dbReference>